<dbReference type="Gene3D" id="3.30.70.2970">
    <property type="entry name" value="Protein of unknown function (DUF541), domain 2"/>
    <property type="match status" value="1"/>
</dbReference>
<proteinExistence type="predicted"/>
<evidence type="ECO:0000313" key="2">
    <source>
        <dbReference type="Proteomes" id="UP000289260"/>
    </source>
</evidence>
<accession>A0A4P6KEV1</accession>
<protein>
    <submittedName>
        <fullName evidence="1">DUF541 domain-containing protein</fullName>
    </submittedName>
</protein>
<keyword evidence="2" id="KW-1185">Reference proteome</keyword>
<dbReference type="InterPro" id="IPR052022">
    <property type="entry name" value="26kDa_periplasmic_antigen"/>
</dbReference>
<dbReference type="RefSeq" id="WP_130109093.1">
    <property type="nucleotide sequence ID" value="NZ_CP035806.1"/>
</dbReference>
<dbReference type="PANTHER" id="PTHR34387:SF1">
    <property type="entry name" value="PERIPLASMIC IMMUNOGENIC PROTEIN"/>
    <property type="match status" value="1"/>
</dbReference>
<dbReference type="GO" id="GO:0006974">
    <property type="term" value="P:DNA damage response"/>
    <property type="evidence" value="ECO:0007669"/>
    <property type="project" value="TreeGrafter"/>
</dbReference>
<evidence type="ECO:0000313" key="1">
    <source>
        <dbReference type="EMBL" id="QBE47944.1"/>
    </source>
</evidence>
<dbReference type="KEGG" id="ltr:EVS81_03135"/>
<dbReference type="Pfam" id="PF04402">
    <property type="entry name" value="SIMPL"/>
    <property type="match status" value="1"/>
</dbReference>
<dbReference type="EMBL" id="CP035806">
    <property type="protein sequence ID" value="QBE47944.1"/>
    <property type="molecule type" value="Genomic_DNA"/>
</dbReference>
<dbReference type="Proteomes" id="UP000289260">
    <property type="component" value="Chromosome"/>
</dbReference>
<name>A0A4P6KEV1_9MICO</name>
<dbReference type="InterPro" id="IPR007497">
    <property type="entry name" value="SIMPL/DUF541"/>
</dbReference>
<organism evidence="1 2">
    <name type="scientific">Leucobacter triazinivorans</name>
    <dbReference type="NCBI Taxonomy" id="1784719"/>
    <lineage>
        <taxon>Bacteria</taxon>
        <taxon>Bacillati</taxon>
        <taxon>Actinomycetota</taxon>
        <taxon>Actinomycetes</taxon>
        <taxon>Micrococcales</taxon>
        <taxon>Microbacteriaceae</taxon>
        <taxon>Leucobacter</taxon>
    </lineage>
</organism>
<dbReference type="OrthoDB" id="5115102at2"/>
<sequence length="209" mass="22158">MTTIHATGTSTMHFRAERATITARVTATSRSRSASIDEATRLHNATVRRAEQLRASGDATWHAADPTSTWAHKTYAEGSKKQVVIEHTTSSRVRIKLANLDLVSELVTGLAEDGLSTEVTWTLTEATRRVHERRVRAAAVGEARLVAEDYATALGTRIGTVVSVSDAQPAAFPAQPRFAAAGAVGDGSAGITVEEIAVSATVSGVYETD</sequence>
<gene>
    <name evidence="1" type="ORF">EVS81_03135</name>
</gene>
<dbReference type="AlphaFoldDB" id="A0A4P6KEV1"/>
<dbReference type="PANTHER" id="PTHR34387">
    <property type="entry name" value="SLR1258 PROTEIN"/>
    <property type="match status" value="1"/>
</dbReference>
<reference evidence="1 2" key="1">
    <citation type="submission" date="2019-02" db="EMBL/GenBank/DDBJ databases">
        <authorList>
            <person name="Sun L."/>
            <person name="Pan D."/>
            <person name="Wu X."/>
        </authorList>
    </citation>
    <scope>NUCLEOTIDE SEQUENCE [LARGE SCALE GENOMIC DNA]</scope>
    <source>
        <strain evidence="1 2">JW-1</strain>
    </source>
</reference>
<dbReference type="Gene3D" id="3.30.110.170">
    <property type="entry name" value="Protein of unknown function (DUF541), domain 1"/>
    <property type="match status" value="1"/>
</dbReference>